<evidence type="ECO:0000256" key="1">
    <source>
        <dbReference type="SAM" id="MobiDB-lite"/>
    </source>
</evidence>
<dbReference type="STRING" id="706434.HMPREF9429_00396"/>
<protein>
    <submittedName>
        <fullName evidence="2">Uncharacterized protein</fullName>
    </submittedName>
</protein>
<dbReference type="Proteomes" id="UP000003195">
    <property type="component" value="Unassembled WGS sequence"/>
</dbReference>
<feature type="compositionally biased region" description="Basic and acidic residues" evidence="1">
    <location>
        <begin position="59"/>
        <end position="69"/>
    </location>
</feature>
<keyword evidence="3" id="KW-1185">Reference proteome</keyword>
<feature type="region of interest" description="Disordered" evidence="1">
    <location>
        <begin position="46"/>
        <end position="71"/>
    </location>
</feature>
<organism evidence="2 3">
    <name type="scientific">Megasphaera micronuciformis F0359</name>
    <dbReference type="NCBI Taxonomy" id="706434"/>
    <lineage>
        <taxon>Bacteria</taxon>
        <taxon>Bacillati</taxon>
        <taxon>Bacillota</taxon>
        <taxon>Negativicutes</taxon>
        <taxon>Veillonellales</taxon>
        <taxon>Veillonellaceae</taxon>
        <taxon>Megasphaera</taxon>
    </lineage>
</organism>
<dbReference type="RefSeq" id="WP_006941221.1">
    <property type="nucleotide sequence ID" value="NZ_GL538185.1"/>
</dbReference>
<dbReference type="OrthoDB" id="1958118at2"/>
<gene>
    <name evidence="2" type="ORF">HMPREF9429_00396</name>
</gene>
<dbReference type="AlphaFoldDB" id="E2ZAE0"/>
<reference evidence="2 3" key="1">
    <citation type="submission" date="2010-08" db="EMBL/GenBank/DDBJ databases">
        <authorList>
            <person name="Weinstock G."/>
            <person name="Sodergren E."/>
            <person name="Clifton S."/>
            <person name="Fulton L."/>
            <person name="Fulton B."/>
            <person name="Courtney L."/>
            <person name="Fronick C."/>
            <person name="Harrison M."/>
            <person name="Strong C."/>
            <person name="Farmer C."/>
            <person name="Delahaunty K."/>
            <person name="Markovic C."/>
            <person name="Hall O."/>
            <person name="Minx P."/>
            <person name="Tomlinson C."/>
            <person name="Mitreva M."/>
            <person name="Hou S."/>
            <person name="Chen J."/>
            <person name="Wollam A."/>
            <person name="Pepin K.H."/>
            <person name="Johnson M."/>
            <person name="Bhonagiri V."/>
            <person name="Zhang X."/>
            <person name="Suruliraj S."/>
            <person name="Warren W."/>
            <person name="Chinwalla A."/>
            <person name="Mardis E.R."/>
            <person name="Wilson R.K."/>
        </authorList>
    </citation>
    <scope>NUCLEOTIDE SEQUENCE [LARGE SCALE GENOMIC DNA]</scope>
    <source>
        <strain evidence="2 3">F0359</strain>
    </source>
</reference>
<dbReference type="EMBL" id="AECS01000011">
    <property type="protein sequence ID" value="EFQ04651.1"/>
    <property type="molecule type" value="Genomic_DNA"/>
</dbReference>
<dbReference type="HOGENOM" id="CLU_1862804_0_0_9"/>
<evidence type="ECO:0000313" key="2">
    <source>
        <dbReference type="EMBL" id="EFQ04651.1"/>
    </source>
</evidence>
<comment type="caution">
    <text evidence="2">The sequence shown here is derived from an EMBL/GenBank/DDBJ whole genome shotgun (WGS) entry which is preliminary data.</text>
</comment>
<sequence length="137" mass="15008">MLKITFEGNAKSVMFEMKALVNALSSTNGKEAKEVFTPVPESAVEMPKNWTTQDVQPEEPAKEEAKPAEDPMAAVPVAAVKEYKLEELQVAMQPFINTKLAELQALLAKYKVVSLVDLPKDQYGVFAADLRALGAQI</sequence>
<name>E2ZAE0_9FIRM</name>
<evidence type="ECO:0000313" key="3">
    <source>
        <dbReference type="Proteomes" id="UP000003195"/>
    </source>
</evidence>
<proteinExistence type="predicted"/>
<accession>E2ZAE0</accession>